<dbReference type="PANTHER" id="PTHR31859">
    <property type="entry name" value="TETRATRICOPEPTIDE REPEAT PROTEIN 39 FAMILY MEMBER"/>
    <property type="match status" value="1"/>
</dbReference>
<organism evidence="2 3">
    <name type="scientific">Circinella minor</name>
    <dbReference type="NCBI Taxonomy" id="1195481"/>
    <lineage>
        <taxon>Eukaryota</taxon>
        <taxon>Fungi</taxon>
        <taxon>Fungi incertae sedis</taxon>
        <taxon>Mucoromycota</taxon>
        <taxon>Mucoromycotina</taxon>
        <taxon>Mucoromycetes</taxon>
        <taxon>Mucorales</taxon>
        <taxon>Lichtheimiaceae</taxon>
        <taxon>Circinella</taxon>
    </lineage>
</organism>
<feature type="region of interest" description="Disordered" evidence="1">
    <location>
        <begin position="57"/>
        <end position="84"/>
    </location>
</feature>
<reference evidence="2 3" key="1">
    <citation type="submission" date="2020-12" db="EMBL/GenBank/DDBJ databases">
        <title>Metabolic potential, ecology and presence of endohyphal bacteria is reflected in genomic diversity of Mucoromycotina.</title>
        <authorList>
            <person name="Muszewska A."/>
            <person name="Okrasinska A."/>
            <person name="Steczkiewicz K."/>
            <person name="Drgas O."/>
            <person name="Orlowska M."/>
            <person name="Perlinska-Lenart U."/>
            <person name="Aleksandrzak-Piekarczyk T."/>
            <person name="Szatraj K."/>
            <person name="Zielenkiewicz U."/>
            <person name="Pilsyk S."/>
            <person name="Malc E."/>
            <person name="Mieczkowski P."/>
            <person name="Kruszewska J.S."/>
            <person name="Biernat P."/>
            <person name="Pawlowska J."/>
        </authorList>
    </citation>
    <scope>NUCLEOTIDE SEQUENCE [LARGE SCALE GENOMIC DNA]</scope>
    <source>
        <strain evidence="2 3">CBS 142.35</strain>
    </source>
</reference>
<proteinExistence type="predicted"/>
<accession>A0A8H7S303</accession>
<dbReference type="Proteomes" id="UP000646827">
    <property type="component" value="Unassembled WGS sequence"/>
</dbReference>
<gene>
    <name evidence="2" type="ORF">INT45_003396</name>
</gene>
<feature type="compositionally biased region" description="Low complexity" evidence="1">
    <location>
        <begin position="727"/>
        <end position="746"/>
    </location>
</feature>
<dbReference type="AlphaFoldDB" id="A0A8H7S303"/>
<keyword evidence="3" id="KW-1185">Reference proteome</keyword>
<sequence length="761" mass="85270">MDLKEQTSQNDEFRDCLDGDQMVERLHDQLNAASFVAKENKIHPSLQLASTALHNKGSDDFHNMIPPTPTSSGPSTPERMSSHVDPEKAGANLIEIIPVDLKTIGENTLSPTEQEKEDEAVLRGLRHLFNNRFMSAKTLFEQRANRDPLYALALSSMAFLKGKKKIGTSGEHDHAMALGVLNTTYNIAKAQLDAAKKSSQISGYFSGYYNYFKSSSPTRTTTPTSPSSPDLSTPNGVLRAHVVKAECCLLIAVLQLLQESVMSYVKCGMNLRRVYNTLVIIAYASYSYVWQKYQSMGENAHKYMDRDTISGVQFGIGSVHLILSALPAKIWKAVSILGWKPDKELGFKLLNECADNKRIRSPMATVMLLAYYAAATSFAPQILSEKYTKIAMETLLEAQRYYPNSALYLFFAGRTSRLGLDLSLSTQSYLYAAEMTKNDWAEVAVANSCRYEIAINHMITGNWEQAASSFEHLHNEKYWSSAFCKYMQGSCLEMTGNRSAAILAYAEVPGLVVKKLGGRMSDIDAYALRKVTLYQSSGYQDLDFYTPVMEFMCIWNLFHFMDKNVLDYCLSVVSKALETIQIQEQEEYDKRSQELAPETSPPDYFDKRATLLLIKASLQNAKHIETTENTIMLNWIIDHKENFATESWVVPYALWEAGVACWHADNRDRSRHVWEMALESSSYDFEYRLAVRLNLAMTHAEELGYTKPIPKPTDDKKRYSVSLPAMAAATTKDNNSNNTSSTNTTSTPPPTSPTAGTATAN</sequence>
<comment type="caution">
    <text evidence="2">The sequence shown here is derived from an EMBL/GenBank/DDBJ whole genome shotgun (WGS) entry which is preliminary data.</text>
</comment>
<protein>
    <submittedName>
        <fullName evidence="2">Uncharacterized protein</fullName>
    </submittedName>
</protein>
<evidence type="ECO:0000313" key="3">
    <source>
        <dbReference type="Proteomes" id="UP000646827"/>
    </source>
</evidence>
<dbReference type="EMBL" id="JAEPRB010000100">
    <property type="protein sequence ID" value="KAG2221756.1"/>
    <property type="molecule type" value="Genomic_DNA"/>
</dbReference>
<dbReference type="Pfam" id="PF10300">
    <property type="entry name" value="Iml2-TPR_39"/>
    <property type="match status" value="1"/>
</dbReference>
<dbReference type="PANTHER" id="PTHR31859:SF1">
    <property type="entry name" value="TETRATRICOPEPTIDE REPEAT PROTEIN 39C"/>
    <property type="match status" value="1"/>
</dbReference>
<dbReference type="InterPro" id="IPR019412">
    <property type="entry name" value="IML2/TPR_39"/>
</dbReference>
<dbReference type="OrthoDB" id="43460at2759"/>
<dbReference type="InterPro" id="IPR011990">
    <property type="entry name" value="TPR-like_helical_dom_sf"/>
</dbReference>
<feature type="region of interest" description="Disordered" evidence="1">
    <location>
        <begin position="705"/>
        <end position="761"/>
    </location>
</feature>
<evidence type="ECO:0000313" key="2">
    <source>
        <dbReference type="EMBL" id="KAG2221756.1"/>
    </source>
</evidence>
<dbReference type="SUPFAM" id="SSF48452">
    <property type="entry name" value="TPR-like"/>
    <property type="match status" value="1"/>
</dbReference>
<evidence type="ECO:0000256" key="1">
    <source>
        <dbReference type="SAM" id="MobiDB-lite"/>
    </source>
</evidence>
<name>A0A8H7S303_9FUNG</name>